<evidence type="ECO:0000313" key="2">
    <source>
        <dbReference type="Proteomes" id="UP000199006"/>
    </source>
</evidence>
<dbReference type="PANTHER" id="PTHR39328">
    <property type="entry name" value="BLL2871 PROTEIN"/>
    <property type="match status" value="1"/>
</dbReference>
<accession>A0A1I4LEA0</accession>
<dbReference type="Gene3D" id="3.60.20.10">
    <property type="entry name" value="Glutamine Phosphoribosylpyrophosphate, subunit 1, domain 1"/>
    <property type="match status" value="1"/>
</dbReference>
<reference evidence="1 2" key="1">
    <citation type="submission" date="2016-10" db="EMBL/GenBank/DDBJ databases">
        <authorList>
            <person name="de Groot N.N."/>
        </authorList>
    </citation>
    <scope>NUCLEOTIDE SEQUENCE [LARGE SCALE GENOMIC DNA]</scope>
    <source>
        <strain evidence="1 2">ATCC 51327</strain>
    </source>
</reference>
<dbReference type="PANTHER" id="PTHR39328:SF1">
    <property type="entry name" value="BLL2871 PROTEIN"/>
    <property type="match status" value="1"/>
</dbReference>
<dbReference type="GO" id="GO:0016787">
    <property type="term" value="F:hydrolase activity"/>
    <property type="evidence" value="ECO:0007669"/>
    <property type="project" value="UniProtKB-KW"/>
</dbReference>
<proteinExistence type="predicted"/>
<dbReference type="Pfam" id="PF06267">
    <property type="entry name" value="DUF1028"/>
    <property type="match status" value="1"/>
</dbReference>
<evidence type="ECO:0000313" key="1">
    <source>
        <dbReference type="EMBL" id="SFL89342.1"/>
    </source>
</evidence>
<dbReference type="RefSeq" id="WP_089862329.1">
    <property type="nucleotide sequence ID" value="NZ_FOTI01000040.1"/>
</dbReference>
<dbReference type="STRING" id="29563.SAMN02983006_02297"/>
<dbReference type="OrthoDB" id="9790012at2"/>
<dbReference type="EMBL" id="FOTI01000040">
    <property type="protein sequence ID" value="SFL89342.1"/>
    <property type="molecule type" value="Genomic_DNA"/>
</dbReference>
<keyword evidence="1" id="KW-0378">Hydrolase</keyword>
<gene>
    <name evidence="1" type="ORF">SAMN02983006_02297</name>
</gene>
<dbReference type="AlphaFoldDB" id="A0A1I4LEA0"/>
<dbReference type="InterPro" id="IPR029055">
    <property type="entry name" value="Ntn_hydrolases_N"/>
</dbReference>
<organism evidence="1 2">
    <name type="scientific">Halanaerobium salsuginis</name>
    <dbReference type="NCBI Taxonomy" id="29563"/>
    <lineage>
        <taxon>Bacteria</taxon>
        <taxon>Bacillati</taxon>
        <taxon>Bacillota</taxon>
        <taxon>Clostridia</taxon>
        <taxon>Halanaerobiales</taxon>
        <taxon>Halanaerobiaceae</taxon>
        <taxon>Halanaerobium</taxon>
    </lineage>
</organism>
<dbReference type="Proteomes" id="UP000199006">
    <property type="component" value="Unassembled WGS sequence"/>
</dbReference>
<dbReference type="InterPro" id="IPR010430">
    <property type="entry name" value="DUF1028"/>
</dbReference>
<name>A0A1I4LEA0_9FIRM</name>
<dbReference type="SUPFAM" id="SSF56235">
    <property type="entry name" value="N-terminal nucleophile aminohydrolases (Ntn hydrolases)"/>
    <property type="match status" value="1"/>
</dbReference>
<sequence>MKTKDLMATFSLIAYDPEAEEWGIGVASKYLAVGAMVPWAKAGVGAIATQAWGNPGYGPAGLKLLGEGQKPEAVIKTLTTADPGRQLRQLAVIDAQGKSAVFTGKKCSSWAGSIQGENFSVQGNLLQGEQVTKAIANCFQAAQGRLAERLLKALQAGENAGGDKRGRQAAALLVVKAAAGANGLDDRYLDLRVDDHTRPLTELERLLKLFYQLKAAEKNSPAP</sequence>
<keyword evidence="2" id="KW-1185">Reference proteome</keyword>
<protein>
    <submittedName>
        <fullName evidence="1">Uncharacterized conserved protein, Ntn-hydrolase superfamily</fullName>
    </submittedName>
</protein>